<feature type="domain" description="Bacterial repeat" evidence="3">
    <location>
        <begin position="54"/>
        <end position="122"/>
    </location>
</feature>
<dbReference type="InterPro" id="IPR011460">
    <property type="entry name" value="Lcl_C"/>
</dbReference>
<evidence type="ECO:0000313" key="5">
    <source>
        <dbReference type="Proteomes" id="UP000282106"/>
    </source>
</evidence>
<dbReference type="InterPro" id="IPR044060">
    <property type="entry name" value="Bacterial_rp_domain"/>
</dbReference>
<keyword evidence="5" id="KW-1185">Reference proteome</keyword>
<feature type="domain" description="Bacterial repeat" evidence="3">
    <location>
        <begin position="130"/>
        <end position="200"/>
    </location>
</feature>
<evidence type="ECO:0000256" key="1">
    <source>
        <dbReference type="SAM" id="MobiDB-lite"/>
    </source>
</evidence>
<gene>
    <name evidence="4" type="ORF">ED208_02860</name>
</gene>
<dbReference type="Pfam" id="PF18998">
    <property type="entry name" value="Flg_new_2"/>
    <property type="match status" value="3"/>
</dbReference>
<feature type="compositionally biased region" description="Polar residues" evidence="1">
    <location>
        <begin position="392"/>
        <end position="402"/>
    </location>
</feature>
<dbReference type="Pfam" id="PF07603">
    <property type="entry name" value="Lcl_C"/>
    <property type="match status" value="1"/>
</dbReference>
<evidence type="ECO:0000259" key="3">
    <source>
        <dbReference type="Pfam" id="PF18998"/>
    </source>
</evidence>
<feature type="domain" description="Bacterial repeat" evidence="3">
    <location>
        <begin position="207"/>
        <end position="276"/>
    </location>
</feature>
<feature type="domain" description="Lcl C-terminal" evidence="2">
    <location>
        <begin position="373"/>
        <end position="543"/>
    </location>
</feature>
<comment type="caution">
    <text evidence="4">The sequence shown here is derived from an EMBL/GenBank/DDBJ whole genome shotgun (WGS) entry which is preliminary data.</text>
</comment>
<dbReference type="EMBL" id="RJVO01000001">
    <property type="protein sequence ID" value="ROH93474.1"/>
    <property type="molecule type" value="Genomic_DNA"/>
</dbReference>
<feature type="region of interest" description="Disordered" evidence="1">
    <location>
        <begin position="384"/>
        <end position="403"/>
    </location>
</feature>
<dbReference type="Proteomes" id="UP000282106">
    <property type="component" value="Unassembled WGS sequence"/>
</dbReference>
<reference evidence="4 5" key="1">
    <citation type="submission" date="2018-10" db="EMBL/GenBank/DDBJ databases">
        <authorList>
            <person name="Chen W.-M."/>
        </authorList>
    </citation>
    <scope>NUCLEOTIDE SEQUENCE [LARGE SCALE GENOMIC DNA]</scope>
    <source>
        <strain evidence="4 5">THS-13</strain>
    </source>
</reference>
<dbReference type="InParanoid" id="A0A3N0VL92"/>
<accession>A0A3N0VL92</accession>
<proteinExistence type="predicted"/>
<organism evidence="4 5">
    <name type="scientific">Stagnimonas aquatica</name>
    <dbReference type="NCBI Taxonomy" id="2689987"/>
    <lineage>
        <taxon>Bacteria</taxon>
        <taxon>Pseudomonadati</taxon>
        <taxon>Pseudomonadota</taxon>
        <taxon>Gammaproteobacteria</taxon>
        <taxon>Nevskiales</taxon>
        <taxon>Nevskiaceae</taxon>
        <taxon>Stagnimonas</taxon>
    </lineage>
</organism>
<dbReference type="AlphaFoldDB" id="A0A3N0VL92"/>
<sequence>MDDLIHTAAAHRPHQPGRRHWLSLALLLSAGLAACGSDQASVDLTPPVTPTTFTASASAGSGGRISPASQTVNAGSTASFTVSADSGFHLLGVSGCGGSLSGSSYTTAPMNANCAISASFEADVVTPSRYTISTSAGAGGSISPTSQVVDAGAVASFTITPDSGFVVQDASGCGGARDTSNVYTTAAINADCTITASFVAEPPAPLVTVTASAGAGGQISPASQQVRRGGTTVFTVTADSGFRIRAVSGCGGSLAGNSYTTGAIIDACEVSASFEAEAPTAAARKLNDTGVVYCAREVGRNDGDNRVECGDASVTNAAQQDVSQGRDAQALAGTLTKVGASTPNAGTKANGFDFTKLDKDGNALAADAAFWRCTRDNVTGLIWENKTDQDDPSNPSDGSLTTADLELHDKDNTYSWFNSDANSNGGNSGTATNGVCAPSTRCDTEKFVADVNAMGLCGASDWRLPTVDELQNIADRGRQFGTRPETSMAIDPGYFRFTEYFQPQVYWSSSPAVLAEEVWVVSFKDGIRGDDLKRRNYSIRLVRDPAAAVPR</sequence>
<dbReference type="RefSeq" id="WP_123210329.1">
    <property type="nucleotide sequence ID" value="NZ_RJVO01000001.1"/>
</dbReference>
<evidence type="ECO:0000313" key="4">
    <source>
        <dbReference type="EMBL" id="ROH93474.1"/>
    </source>
</evidence>
<name>A0A3N0VL92_9GAMM</name>
<protein>
    <submittedName>
        <fullName evidence="4">DUF1566 domain-containing protein</fullName>
    </submittedName>
</protein>
<evidence type="ECO:0000259" key="2">
    <source>
        <dbReference type="Pfam" id="PF07603"/>
    </source>
</evidence>